<dbReference type="PANTHER" id="PTHR37540">
    <property type="entry name" value="TRANSCRIPTION FACTOR (ACR-2), PUTATIVE-RELATED-RELATED"/>
    <property type="match status" value="1"/>
</dbReference>
<dbReference type="EMBL" id="QZBN01000098">
    <property type="protein sequence ID" value="THZ51233.1"/>
    <property type="molecule type" value="Genomic_DNA"/>
</dbReference>
<protein>
    <submittedName>
        <fullName evidence="2">Uncharacterized protein</fullName>
    </submittedName>
</protein>
<gene>
    <name evidence="2" type="ORF">D6C90_01924</name>
</gene>
<accession>A0A4S9VH19</accession>
<evidence type="ECO:0000256" key="1">
    <source>
        <dbReference type="SAM" id="MobiDB-lite"/>
    </source>
</evidence>
<dbReference type="Proteomes" id="UP000310121">
    <property type="component" value="Unassembled WGS sequence"/>
</dbReference>
<name>A0A4S9VH19_AURPU</name>
<evidence type="ECO:0000313" key="2">
    <source>
        <dbReference type="EMBL" id="THZ51233.1"/>
    </source>
</evidence>
<dbReference type="Pfam" id="PF11951">
    <property type="entry name" value="Fungal_trans_2"/>
    <property type="match status" value="1"/>
</dbReference>
<comment type="caution">
    <text evidence="2">The sequence shown here is derived from an EMBL/GenBank/DDBJ whole genome shotgun (WGS) entry which is preliminary data.</text>
</comment>
<feature type="region of interest" description="Disordered" evidence="1">
    <location>
        <begin position="124"/>
        <end position="173"/>
    </location>
</feature>
<organism evidence="2 3">
    <name type="scientific">Aureobasidium pullulans</name>
    <name type="common">Black yeast</name>
    <name type="synonym">Pullularia pullulans</name>
    <dbReference type="NCBI Taxonomy" id="5580"/>
    <lineage>
        <taxon>Eukaryota</taxon>
        <taxon>Fungi</taxon>
        <taxon>Dikarya</taxon>
        <taxon>Ascomycota</taxon>
        <taxon>Pezizomycotina</taxon>
        <taxon>Dothideomycetes</taxon>
        <taxon>Dothideomycetidae</taxon>
        <taxon>Dothideales</taxon>
        <taxon>Saccotheciaceae</taxon>
        <taxon>Aureobasidium</taxon>
    </lineage>
</organism>
<reference evidence="2 3" key="1">
    <citation type="submission" date="2018-10" db="EMBL/GenBank/DDBJ databases">
        <title>Fifty Aureobasidium pullulans genomes reveal a recombining polyextremotolerant generalist.</title>
        <authorList>
            <person name="Gostincar C."/>
            <person name="Turk M."/>
            <person name="Zajc J."/>
            <person name="Gunde-Cimerman N."/>
        </authorList>
    </citation>
    <scope>NUCLEOTIDE SEQUENCE [LARGE SCALE GENOMIC DNA]</scope>
    <source>
        <strain evidence="2 3">EXF-3844</strain>
    </source>
</reference>
<feature type="compositionally biased region" description="Basic and acidic residues" evidence="1">
    <location>
        <begin position="125"/>
        <end position="158"/>
    </location>
</feature>
<dbReference type="PANTHER" id="PTHR37540:SF5">
    <property type="entry name" value="TRANSCRIPTION FACTOR DOMAIN-CONTAINING PROTEIN"/>
    <property type="match status" value="1"/>
</dbReference>
<sequence>LFVVAVVDHELILKEDQACCRPYLATNISQQDTTLRLEDAEEVQKTLSAPSHLQPSIPAEIDATVNMMMNGRRSRPSPSPMDNSSSQEGEQKLANLTWIMITDPSQSKDKEMMRNVRIQVMNDYLTKERRNPNSKDARVRHSGRRDRTPIHATPEARKRPGLSTMRSHSPRARDSVIDLTLPSEEETYQEIEEESTEDAHMAILTRGVASKVQLAGIGAKLDVFSATPKFDGEQHIDVCMLKHNCTTYFGSQAMCKRWAPLLFAGRAAFLSTLCISSAYLDMMQMDFSHVTTSNTIESVRTLTVREHTVKLIGERLSDPVTCCNDGNIVSVLHFLYGEMIVACDQALHWHEEGLHTMVEYRGGLDQLGGDGVLAAMVTIEVFELSIFRETCPRQEYLDYARYISNPSKRGSAIPESPLYYPTGLHHTLGRTRRCDEETLDLINFTRDLTQVVLDLQNASSTGSSPLGRYGPHTARRIYTEQEIRALNQKKSNVTTQIVALEARDDPVYEATRLCARLYATAVHCNQPFSVTARNFPAQRGVSSIVIQIRNCLLRTDMSNCWDSMVGILFWCTLVTGAACNDPDDHDVEVLATKKWMVALAIRCSILLTFQHTDAVIRTLRTVLAVQGVLRGAAGGQEVWASTPGGF</sequence>
<evidence type="ECO:0000313" key="3">
    <source>
        <dbReference type="Proteomes" id="UP000310121"/>
    </source>
</evidence>
<feature type="non-terminal residue" evidence="2">
    <location>
        <position position="1"/>
    </location>
</feature>
<proteinExistence type="predicted"/>
<feature type="region of interest" description="Disordered" evidence="1">
    <location>
        <begin position="70"/>
        <end position="89"/>
    </location>
</feature>
<dbReference type="AlphaFoldDB" id="A0A4S9VH19"/>
<dbReference type="InterPro" id="IPR021858">
    <property type="entry name" value="Fun_TF"/>
</dbReference>